<accession>A0ACA9N145</accession>
<reference evidence="1" key="1">
    <citation type="submission" date="2021-06" db="EMBL/GenBank/DDBJ databases">
        <authorList>
            <person name="Kallberg Y."/>
            <person name="Tangrot J."/>
            <person name="Rosling A."/>
        </authorList>
    </citation>
    <scope>NUCLEOTIDE SEQUENCE</scope>
    <source>
        <strain evidence="1">MA461A</strain>
    </source>
</reference>
<comment type="caution">
    <text evidence="1">The sequence shown here is derived from an EMBL/GenBank/DDBJ whole genome shotgun (WGS) entry which is preliminary data.</text>
</comment>
<name>A0ACA9N145_9GLOM</name>
<dbReference type="Proteomes" id="UP000789920">
    <property type="component" value="Unassembled WGS sequence"/>
</dbReference>
<keyword evidence="2" id="KW-1185">Reference proteome</keyword>
<feature type="non-terminal residue" evidence="1">
    <location>
        <position position="170"/>
    </location>
</feature>
<organism evidence="1 2">
    <name type="scientific">Racocetra persica</name>
    <dbReference type="NCBI Taxonomy" id="160502"/>
    <lineage>
        <taxon>Eukaryota</taxon>
        <taxon>Fungi</taxon>
        <taxon>Fungi incertae sedis</taxon>
        <taxon>Mucoromycota</taxon>
        <taxon>Glomeromycotina</taxon>
        <taxon>Glomeromycetes</taxon>
        <taxon>Diversisporales</taxon>
        <taxon>Gigasporaceae</taxon>
        <taxon>Racocetra</taxon>
    </lineage>
</organism>
<evidence type="ECO:0000313" key="1">
    <source>
        <dbReference type="EMBL" id="CAG8626933.1"/>
    </source>
</evidence>
<protein>
    <submittedName>
        <fullName evidence="1">28911_t:CDS:1</fullName>
    </submittedName>
</protein>
<gene>
    <name evidence="1" type="ORF">RPERSI_LOCUS6942</name>
</gene>
<feature type="non-terminal residue" evidence="1">
    <location>
        <position position="1"/>
    </location>
</feature>
<proteinExistence type="predicted"/>
<evidence type="ECO:0000313" key="2">
    <source>
        <dbReference type="Proteomes" id="UP000789920"/>
    </source>
</evidence>
<dbReference type="EMBL" id="CAJVQC010011403">
    <property type="protein sequence ID" value="CAG8626933.1"/>
    <property type="molecule type" value="Genomic_DNA"/>
</dbReference>
<sequence length="170" mass="18640">CNPNNVYQCNNFTGEVCEYGFRDACKQCGALSCPTSINSTKSTNSAPSVNSSKSTNSAPSIKSNDPKQQIKISGQLDDLETVVEFFEDKDSNDEKPNLEKAIKCIRLSMMARLKLTSGLAFVSQMALILALTLVSKIFTILLPQSTSTWDTNSDLYLVTQHALNMGREIT</sequence>